<dbReference type="PANTHER" id="PTHR33048:SF47">
    <property type="entry name" value="INTEGRAL MEMBRANE PROTEIN-RELATED"/>
    <property type="match status" value="1"/>
</dbReference>
<name>A0ABR3DU33_NEUIN</name>
<comment type="subcellular location">
    <subcellularLocation>
        <location evidence="1">Membrane</location>
        <topology evidence="1">Multi-pass membrane protein</topology>
    </subcellularLocation>
</comment>
<feature type="transmembrane region" description="Helical" evidence="7">
    <location>
        <begin position="161"/>
        <end position="182"/>
    </location>
</feature>
<feature type="transmembrane region" description="Helical" evidence="7">
    <location>
        <begin position="202"/>
        <end position="224"/>
    </location>
</feature>
<dbReference type="InterPro" id="IPR052337">
    <property type="entry name" value="SAT4-like"/>
</dbReference>
<dbReference type="EMBL" id="JAVLET010000001">
    <property type="protein sequence ID" value="KAL0475813.1"/>
    <property type="molecule type" value="Genomic_DNA"/>
</dbReference>
<keyword evidence="4 7" id="KW-0472">Membrane</keyword>
<feature type="region of interest" description="Disordered" evidence="6">
    <location>
        <begin position="448"/>
        <end position="474"/>
    </location>
</feature>
<dbReference type="Pfam" id="PF20684">
    <property type="entry name" value="Fung_rhodopsin"/>
    <property type="match status" value="1"/>
</dbReference>
<evidence type="ECO:0000256" key="3">
    <source>
        <dbReference type="ARBA" id="ARBA00022989"/>
    </source>
</evidence>
<evidence type="ECO:0000256" key="4">
    <source>
        <dbReference type="ARBA" id="ARBA00023136"/>
    </source>
</evidence>
<feature type="compositionally biased region" description="Basic and acidic residues" evidence="6">
    <location>
        <begin position="459"/>
        <end position="474"/>
    </location>
</feature>
<feature type="transmembrane region" description="Helical" evidence="7">
    <location>
        <begin position="128"/>
        <end position="149"/>
    </location>
</feature>
<keyword evidence="3 7" id="KW-1133">Transmembrane helix</keyword>
<accession>A0ABR3DU33</accession>
<evidence type="ECO:0000313" key="9">
    <source>
        <dbReference type="EMBL" id="KAL0475813.1"/>
    </source>
</evidence>
<evidence type="ECO:0000256" key="1">
    <source>
        <dbReference type="ARBA" id="ARBA00004141"/>
    </source>
</evidence>
<feature type="transmembrane region" description="Helical" evidence="7">
    <location>
        <begin position="76"/>
        <end position="95"/>
    </location>
</feature>
<keyword evidence="2 7" id="KW-0812">Transmembrane</keyword>
<reference evidence="9 10" key="1">
    <citation type="submission" date="2023-09" db="EMBL/GenBank/DDBJ databases">
        <title>Multi-omics analysis of a traditional fermented food reveals byproduct-associated fungal strains for waste-to-food upcycling.</title>
        <authorList>
            <consortium name="Lawrence Berkeley National Laboratory"/>
            <person name="Rekdal V.M."/>
            <person name="Villalobos-Escobedo J.M."/>
            <person name="Rodriguez-Valeron N."/>
            <person name="Garcia M.O."/>
            <person name="Vasquez D.P."/>
            <person name="Damayanti I."/>
            <person name="Sorensen P.M."/>
            <person name="Baidoo E.E."/>
            <person name="De Carvalho A.C."/>
            <person name="Riley R."/>
            <person name="Lipzen A."/>
            <person name="He G."/>
            <person name="Yan M."/>
            <person name="Haridas S."/>
            <person name="Daum C."/>
            <person name="Yoshinaga Y."/>
            <person name="Ng V."/>
            <person name="Grigoriev I.V."/>
            <person name="Munk R."/>
            <person name="Nuraida L."/>
            <person name="Wijaya C.H."/>
            <person name="Morales P.-C."/>
            <person name="Keasling J.D."/>
        </authorList>
    </citation>
    <scope>NUCLEOTIDE SEQUENCE [LARGE SCALE GENOMIC DNA]</scope>
    <source>
        <strain evidence="9 10">FGSC 2613</strain>
    </source>
</reference>
<sequence>MLVFKPFDIFTDDREAVSSTANDTTAPSELCDPERAHDSLRPNIYASTVICWLIAALFVGLRLYTRSVIIRVLGPTDWSILAALVFSLATSVGTIEQAINGSGPHVWDIDCSHTAAGTACYRASWYSLVFYTLCLYFSKASILLLYIHLFNFRWARLGGQILLSIVTISHVYMLAVCFVATIPLNSYWDSTIHKQWTAPQSMWWSSTGLHMATDFLIFLLPLPVVWSVMLPKRQKIALSVVFGFGFVICFISILRLLKLIKVQTTRIHPTDWADNAAELTYLTALECNGAIVCACVMTLRPFIVKYFPKLLASHSRYPIGSNGQGGRLSDSITPPTIGSKPFKPPVSPAEAVYMRRERTNAWMDGGFVELDNAWEGFEGAAVNDVEMKEGVGNKEKNGEKEYLGMRKWNSLRTLHHHHDQKGGKITGEEDGIQVRKLVDVAVQVVQPREHGNEYGSGNENRDRASEVCEKGTAL</sequence>
<feature type="transmembrane region" description="Helical" evidence="7">
    <location>
        <begin position="236"/>
        <end position="257"/>
    </location>
</feature>
<dbReference type="PANTHER" id="PTHR33048">
    <property type="entry name" value="PTH11-LIKE INTEGRAL MEMBRANE PROTEIN (AFU_ORTHOLOGUE AFUA_5G11245)"/>
    <property type="match status" value="1"/>
</dbReference>
<evidence type="ECO:0000256" key="7">
    <source>
        <dbReference type="SAM" id="Phobius"/>
    </source>
</evidence>
<organism evidence="9 10">
    <name type="scientific">Neurospora intermedia</name>
    <dbReference type="NCBI Taxonomy" id="5142"/>
    <lineage>
        <taxon>Eukaryota</taxon>
        <taxon>Fungi</taxon>
        <taxon>Dikarya</taxon>
        <taxon>Ascomycota</taxon>
        <taxon>Pezizomycotina</taxon>
        <taxon>Sordariomycetes</taxon>
        <taxon>Sordariomycetidae</taxon>
        <taxon>Sordariales</taxon>
        <taxon>Sordariaceae</taxon>
        <taxon>Neurospora</taxon>
    </lineage>
</organism>
<keyword evidence="10" id="KW-1185">Reference proteome</keyword>
<comment type="caution">
    <text evidence="9">The sequence shown here is derived from an EMBL/GenBank/DDBJ whole genome shotgun (WGS) entry which is preliminary data.</text>
</comment>
<dbReference type="InterPro" id="IPR049326">
    <property type="entry name" value="Rhodopsin_dom_fungi"/>
</dbReference>
<feature type="domain" description="Rhodopsin" evidence="8">
    <location>
        <begin position="61"/>
        <end position="304"/>
    </location>
</feature>
<comment type="similarity">
    <text evidence="5">Belongs to the SAT4 family.</text>
</comment>
<evidence type="ECO:0000256" key="5">
    <source>
        <dbReference type="ARBA" id="ARBA00038359"/>
    </source>
</evidence>
<feature type="region of interest" description="Disordered" evidence="6">
    <location>
        <begin position="322"/>
        <end position="341"/>
    </location>
</feature>
<proteinExistence type="inferred from homology"/>
<protein>
    <recommendedName>
        <fullName evidence="8">Rhodopsin domain-containing protein</fullName>
    </recommendedName>
</protein>
<evidence type="ECO:0000313" key="10">
    <source>
        <dbReference type="Proteomes" id="UP001451303"/>
    </source>
</evidence>
<evidence type="ECO:0000256" key="6">
    <source>
        <dbReference type="SAM" id="MobiDB-lite"/>
    </source>
</evidence>
<evidence type="ECO:0000259" key="8">
    <source>
        <dbReference type="Pfam" id="PF20684"/>
    </source>
</evidence>
<gene>
    <name evidence="9" type="ORF">QR685DRAFT_594299</name>
</gene>
<feature type="transmembrane region" description="Helical" evidence="7">
    <location>
        <begin position="44"/>
        <end position="64"/>
    </location>
</feature>
<evidence type="ECO:0000256" key="2">
    <source>
        <dbReference type="ARBA" id="ARBA00022692"/>
    </source>
</evidence>
<dbReference type="Proteomes" id="UP001451303">
    <property type="component" value="Unassembled WGS sequence"/>
</dbReference>